<reference evidence="5" key="1">
    <citation type="submission" date="2021-01" db="EMBL/GenBank/DDBJ databases">
        <title>Whole genome shotgun sequence of Sinosporangium siamense NBRC 109515.</title>
        <authorList>
            <person name="Komaki H."/>
            <person name="Tamura T."/>
        </authorList>
    </citation>
    <scope>NUCLEOTIDE SEQUENCE</scope>
    <source>
        <strain evidence="5">NBRC 109515</strain>
    </source>
</reference>
<evidence type="ECO:0000259" key="3">
    <source>
        <dbReference type="Pfam" id="PF14361"/>
    </source>
</evidence>
<dbReference type="Pfam" id="PF17853">
    <property type="entry name" value="GGDEF_2"/>
    <property type="match status" value="1"/>
</dbReference>
<protein>
    <submittedName>
        <fullName evidence="5">Transcriptional regulator</fullName>
    </submittedName>
</protein>
<dbReference type="InterPro" id="IPR025736">
    <property type="entry name" value="PucR_C-HTH_dom"/>
</dbReference>
<dbReference type="InterPro" id="IPR042070">
    <property type="entry name" value="PucR_C-HTH_sf"/>
</dbReference>
<keyword evidence="6" id="KW-1185">Reference proteome</keyword>
<evidence type="ECO:0000256" key="1">
    <source>
        <dbReference type="ARBA" id="ARBA00006754"/>
    </source>
</evidence>
<evidence type="ECO:0000313" key="6">
    <source>
        <dbReference type="Proteomes" id="UP000606172"/>
    </source>
</evidence>
<gene>
    <name evidence="5" type="ORF">Ssi02_62430</name>
</gene>
<feature type="domain" description="CdaR GGDEF-like" evidence="4">
    <location>
        <begin position="163"/>
        <end position="271"/>
    </location>
</feature>
<feature type="domain" description="RsbT co-antagonist protein RsbRD N-terminal" evidence="3">
    <location>
        <begin position="44"/>
        <end position="152"/>
    </location>
</feature>
<dbReference type="AlphaFoldDB" id="A0A919RMP0"/>
<comment type="similarity">
    <text evidence="1">Belongs to the CdaR family.</text>
</comment>
<evidence type="ECO:0000259" key="4">
    <source>
        <dbReference type="Pfam" id="PF17853"/>
    </source>
</evidence>
<organism evidence="5 6">
    <name type="scientific">Sinosporangium siamense</name>
    <dbReference type="NCBI Taxonomy" id="1367973"/>
    <lineage>
        <taxon>Bacteria</taxon>
        <taxon>Bacillati</taxon>
        <taxon>Actinomycetota</taxon>
        <taxon>Actinomycetes</taxon>
        <taxon>Streptosporangiales</taxon>
        <taxon>Streptosporangiaceae</taxon>
        <taxon>Sinosporangium</taxon>
    </lineage>
</organism>
<sequence>MTNSNPLVIGGIPAHRWLLRERTRLATDVTQRMALAADGHRWLPFDLTAVVEDNLGALAEVLRRREVPAAPQRRMLEMAVRGAEEGMPPTTLMDVYHLAFAEIWRMMTARAEPGDLPDVLACTELVLAYLHRVTEVVVTAYSDERAEDQDMRYRLASALMSGEPVEGLAARAGVRLASSYLVMTLSMEESTALAVHRMVRELNTFGEGPALTLIDGAGGTVLVPWPGSWEEVEGLVARLSEVGRTAVTAAAGQAAPGEVPEQVRQTREILDVVRWFGRGPGLYRLADILVEYQLTRLTAATPGLAALIAPLDGHPDLLATLETHLRHGRARKLTARALHVHPNTVDYRLRRVAQLTGLDPTDDTDMQRIAAALAATRTPH</sequence>
<dbReference type="InterPro" id="IPR025751">
    <property type="entry name" value="RsbRD_N_dom"/>
</dbReference>
<dbReference type="Pfam" id="PF14361">
    <property type="entry name" value="RsbRD_N"/>
    <property type="match status" value="1"/>
</dbReference>
<accession>A0A919RMP0</accession>
<dbReference type="Gene3D" id="1.10.10.2840">
    <property type="entry name" value="PucR C-terminal helix-turn-helix domain"/>
    <property type="match status" value="1"/>
</dbReference>
<dbReference type="RefSeq" id="WP_204031038.1">
    <property type="nucleotide sequence ID" value="NZ_BOOW01000041.1"/>
</dbReference>
<feature type="domain" description="PucR C-terminal helix-turn-helix" evidence="2">
    <location>
        <begin position="317"/>
        <end position="375"/>
    </location>
</feature>
<dbReference type="Pfam" id="PF13556">
    <property type="entry name" value="HTH_30"/>
    <property type="match status" value="1"/>
</dbReference>
<evidence type="ECO:0000259" key="2">
    <source>
        <dbReference type="Pfam" id="PF13556"/>
    </source>
</evidence>
<dbReference type="InterPro" id="IPR041522">
    <property type="entry name" value="CdaR_GGDEF"/>
</dbReference>
<dbReference type="PANTHER" id="PTHR33744">
    <property type="entry name" value="CARBOHYDRATE DIACID REGULATOR"/>
    <property type="match status" value="1"/>
</dbReference>
<name>A0A919RMP0_9ACTN</name>
<evidence type="ECO:0000313" key="5">
    <source>
        <dbReference type="EMBL" id="GII96012.1"/>
    </source>
</evidence>
<dbReference type="PANTHER" id="PTHR33744:SF7">
    <property type="entry name" value="PUCR FAMILY TRANSCRIPTIONAL REGULATOR"/>
    <property type="match status" value="1"/>
</dbReference>
<proteinExistence type="inferred from homology"/>
<dbReference type="EMBL" id="BOOW01000041">
    <property type="protein sequence ID" value="GII96012.1"/>
    <property type="molecule type" value="Genomic_DNA"/>
</dbReference>
<dbReference type="InterPro" id="IPR051448">
    <property type="entry name" value="CdaR-like_regulators"/>
</dbReference>
<dbReference type="Proteomes" id="UP000606172">
    <property type="component" value="Unassembled WGS sequence"/>
</dbReference>
<comment type="caution">
    <text evidence="5">The sequence shown here is derived from an EMBL/GenBank/DDBJ whole genome shotgun (WGS) entry which is preliminary data.</text>
</comment>